<dbReference type="Proteomes" id="UP000283003">
    <property type="component" value="Unassembled WGS sequence"/>
</dbReference>
<dbReference type="InterPro" id="IPR039426">
    <property type="entry name" value="TonB-dep_rcpt-like"/>
</dbReference>
<dbReference type="EMBL" id="RXOL01000004">
    <property type="protein sequence ID" value="RVQ66562.1"/>
    <property type="molecule type" value="Genomic_DNA"/>
</dbReference>
<keyword evidence="16" id="KW-0675">Receptor</keyword>
<dbReference type="Pfam" id="PF00593">
    <property type="entry name" value="TonB_dep_Rec_b-barrel"/>
    <property type="match status" value="1"/>
</dbReference>
<protein>
    <submittedName>
        <fullName evidence="16">TonB-dependent receptor</fullName>
    </submittedName>
</protein>
<dbReference type="SUPFAM" id="SSF56935">
    <property type="entry name" value="Porins"/>
    <property type="match status" value="1"/>
</dbReference>
<evidence type="ECO:0000313" key="17">
    <source>
        <dbReference type="Proteomes" id="UP000283003"/>
    </source>
</evidence>
<reference evidence="16 17" key="1">
    <citation type="submission" date="2018-12" db="EMBL/GenBank/DDBJ databases">
        <title>Croceicoccus ponticola sp. nov., a lipolytic bacterium isolated from seawater.</title>
        <authorList>
            <person name="Yoon J.-H."/>
        </authorList>
    </citation>
    <scope>NUCLEOTIDE SEQUENCE [LARGE SCALE GENOMIC DNA]</scope>
    <source>
        <strain evidence="16 17">GM-16</strain>
    </source>
</reference>
<keyword evidence="5 11" id="KW-0812">Transmembrane</keyword>
<comment type="similarity">
    <text evidence="11 12">Belongs to the TonB-dependent receptor family.</text>
</comment>
<evidence type="ECO:0000256" key="1">
    <source>
        <dbReference type="ARBA" id="ARBA00004571"/>
    </source>
</evidence>
<dbReference type="PANTHER" id="PTHR32552">
    <property type="entry name" value="FERRICHROME IRON RECEPTOR-RELATED"/>
    <property type="match status" value="1"/>
</dbReference>
<dbReference type="GO" id="GO:0009279">
    <property type="term" value="C:cell outer membrane"/>
    <property type="evidence" value="ECO:0007669"/>
    <property type="project" value="UniProtKB-SubCell"/>
</dbReference>
<dbReference type="GO" id="GO:0006826">
    <property type="term" value="P:iron ion transport"/>
    <property type="evidence" value="ECO:0007669"/>
    <property type="project" value="UniProtKB-KW"/>
</dbReference>
<keyword evidence="4" id="KW-0410">Iron transport</keyword>
<proteinExistence type="inferred from homology"/>
<feature type="domain" description="TonB-dependent receptor plug" evidence="15">
    <location>
        <begin position="51"/>
        <end position="160"/>
    </location>
</feature>
<keyword evidence="10 11" id="KW-0998">Cell outer membrane</keyword>
<evidence type="ECO:0000259" key="14">
    <source>
        <dbReference type="Pfam" id="PF00593"/>
    </source>
</evidence>
<dbReference type="AlphaFoldDB" id="A0A437GWR5"/>
<evidence type="ECO:0000313" key="16">
    <source>
        <dbReference type="EMBL" id="RVQ66562.1"/>
    </source>
</evidence>
<dbReference type="PROSITE" id="PS52016">
    <property type="entry name" value="TONB_DEPENDENT_REC_3"/>
    <property type="match status" value="1"/>
</dbReference>
<evidence type="ECO:0000256" key="7">
    <source>
        <dbReference type="ARBA" id="ARBA00023065"/>
    </source>
</evidence>
<dbReference type="InterPro" id="IPR036942">
    <property type="entry name" value="Beta-barrel_TonB_sf"/>
</dbReference>
<sequence>MTNRKFVFAALAASTALTGAVPAFAQDVQTEQQAAVPGEIIVTARRREEALQDTPVAVTAVNAQMIADKAAVNIGDLMGTAPNLIITNQNSGAAAANLSIRGLTYADVEKSQEPTVGVVVDGVFIGTSTGQFFDFFDIEQIEVLRGPQGTLFGRNTIGGVVNIRRSRPTGNLGVKAEASYGKFNTLATRAVVNLPVLGDVLSSKFFYFHNESDGWYRQGQTGERRGFTNNENFGASFLFDPGSGFDALLTVEKQVQKFDPAVANLTNSSELFCGLIPAEQCGRNGTDDLYTVFGDANVSNYSAPAITFEMNGDLGDISLTSVTGYRESKEGQTQDFDASSTDLYYVFRDQEYDQFSQEVRAAGDVGSSFDYVVGAYYFSSNYELDQWTRLFAFDNTVDPRDYDTNPQHVEGKTRSVAVFGDFNWAFAETLRLSFGGRFTRDKKSLSNAFGGNLIGQGSDTFKKFTPKVGIDWRPNDDMMLYASWSQGYRSGGFSPRAGSAARASQSYGPETVDSYEVGGKFTMGVVQLNLAGFVSKYDALQQNNTLFCATCATQNETITSNVGSATIKGLEADFTARLTPDFVLNGALGILDSKFKDFIVGGISPADGATVIPFDFSGNDLIYNPDMTASLSATYTQPTSFGEMVGNVGYRYIGRYDQQISIGGLSGDLANGPVTVEGNDPRVRTDAQNLVDASLTARFDLAGAEAHLTAYGRNLLDDRGMTHGFTVGGLWSFGTAREPRSYGLTLGVEF</sequence>
<dbReference type="InterPro" id="IPR000531">
    <property type="entry name" value="Beta-barrel_TonB"/>
</dbReference>
<dbReference type="InterPro" id="IPR012910">
    <property type="entry name" value="Plug_dom"/>
</dbReference>
<keyword evidence="9 11" id="KW-0472">Membrane</keyword>
<evidence type="ECO:0000256" key="2">
    <source>
        <dbReference type="ARBA" id="ARBA00022448"/>
    </source>
</evidence>
<gene>
    <name evidence="16" type="ORF">EKN06_11140</name>
</gene>
<comment type="subcellular location">
    <subcellularLocation>
        <location evidence="1 11">Cell outer membrane</location>
        <topology evidence="1 11">Multi-pass membrane protein</topology>
    </subcellularLocation>
</comment>
<dbReference type="Pfam" id="PF07715">
    <property type="entry name" value="Plug"/>
    <property type="match status" value="1"/>
</dbReference>
<evidence type="ECO:0000256" key="12">
    <source>
        <dbReference type="RuleBase" id="RU003357"/>
    </source>
</evidence>
<evidence type="ECO:0000259" key="15">
    <source>
        <dbReference type="Pfam" id="PF07715"/>
    </source>
</evidence>
<keyword evidence="7" id="KW-0406">Ion transport</keyword>
<dbReference type="Gene3D" id="2.40.170.20">
    <property type="entry name" value="TonB-dependent receptor, beta-barrel domain"/>
    <property type="match status" value="1"/>
</dbReference>
<keyword evidence="2 11" id="KW-0813">Transport</keyword>
<evidence type="ECO:0000256" key="3">
    <source>
        <dbReference type="ARBA" id="ARBA00022452"/>
    </source>
</evidence>
<keyword evidence="6" id="KW-0408">Iron</keyword>
<comment type="caution">
    <text evidence="16">The sequence shown here is derived from an EMBL/GenBank/DDBJ whole genome shotgun (WGS) entry which is preliminary data.</text>
</comment>
<dbReference type="PANTHER" id="PTHR32552:SF81">
    <property type="entry name" value="TONB-DEPENDENT OUTER MEMBRANE RECEPTOR"/>
    <property type="match status" value="1"/>
</dbReference>
<evidence type="ECO:0000256" key="9">
    <source>
        <dbReference type="ARBA" id="ARBA00023136"/>
    </source>
</evidence>
<evidence type="ECO:0000256" key="4">
    <source>
        <dbReference type="ARBA" id="ARBA00022496"/>
    </source>
</evidence>
<keyword evidence="8 12" id="KW-0798">TonB box</keyword>
<accession>A0A437GWR5</accession>
<dbReference type="RefSeq" id="WP_127612983.1">
    <property type="nucleotide sequence ID" value="NZ_RXOL01000004.1"/>
</dbReference>
<evidence type="ECO:0000256" key="8">
    <source>
        <dbReference type="ARBA" id="ARBA00023077"/>
    </source>
</evidence>
<organism evidence="16 17">
    <name type="scientific">Croceicoccus ponticola</name>
    <dbReference type="NCBI Taxonomy" id="2217664"/>
    <lineage>
        <taxon>Bacteria</taxon>
        <taxon>Pseudomonadati</taxon>
        <taxon>Pseudomonadota</taxon>
        <taxon>Alphaproteobacteria</taxon>
        <taxon>Sphingomonadales</taxon>
        <taxon>Erythrobacteraceae</taxon>
        <taxon>Croceicoccus</taxon>
    </lineage>
</organism>
<keyword evidence="17" id="KW-1185">Reference proteome</keyword>
<keyword evidence="13" id="KW-0732">Signal</keyword>
<name>A0A437GWR5_9SPHN</name>
<feature type="chain" id="PRO_5019375210" evidence="13">
    <location>
        <begin position="26"/>
        <end position="750"/>
    </location>
</feature>
<keyword evidence="3 11" id="KW-1134">Transmembrane beta strand</keyword>
<feature type="signal peptide" evidence="13">
    <location>
        <begin position="1"/>
        <end position="25"/>
    </location>
</feature>
<evidence type="ECO:0000256" key="6">
    <source>
        <dbReference type="ARBA" id="ARBA00023004"/>
    </source>
</evidence>
<feature type="domain" description="TonB-dependent receptor-like beta-barrel" evidence="14">
    <location>
        <begin position="285"/>
        <end position="715"/>
    </location>
</feature>
<evidence type="ECO:0000256" key="11">
    <source>
        <dbReference type="PROSITE-ProRule" id="PRU01360"/>
    </source>
</evidence>
<dbReference type="OrthoDB" id="7313036at2"/>
<evidence type="ECO:0000256" key="10">
    <source>
        <dbReference type="ARBA" id="ARBA00023237"/>
    </source>
</evidence>
<evidence type="ECO:0000256" key="5">
    <source>
        <dbReference type="ARBA" id="ARBA00022692"/>
    </source>
</evidence>
<evidence type="ECO:0000256" key="13">
    <source>
        <dbReference type="SAM" id="SignalP"/>
    </source>
</evidence>